<dbReference type="Gene3D" id="3.10.310.10">
    <property type="entry name" value="Diaminopimelate Epimerase, Chain A, domain 1"/>
    <property type="match status" value="2"/>
</dbReference>
<evidence type="ECO:0000256" key="1">
    <source>
        <dbReference type="PIRSR" id="PIRSR016184-1"/>
    </source>
</evidence>
<feature type="active site" evidence="1">
    <location>
        <position position="45"/>
    </location>
</feature>
<dbReference type="PANTHER" id="PTHR13774:SF32">
    <property type="entry name" value="ANTISENSE-ENHANCING SEQUENCE 1"/>
    <property type="match status" value="1"/>
</dbReference>
<accession>A0A918LN73</accession>
<dbReference type="InterPro" id="IPR003719">
    <property type="entry name" value="Phenazine_PhzF-like"/>
</dbReference>
<proteinExistence type="predicted"/>
<comment type="caution">
    <text evidence="2">The sequence shown here is derived from an EMBL/GenBank/DDBJ whole genome shotgun (WGS) entry which is preliminary data.</text>
</comment>
<reference evidence="2" key="1">
    <citation type="journal article" date="2014" name="Int. J. Syst. Evol. Microbiol.">
        <title>Complete genome sequence of Corynebacterium casei LMG S-19264T (=DSM 44701T), isolated from a smear-ripened cheese.</title>
        <authorList>
            <consortium name="US DOE Joint Genome Institute (JGI-PGF)"/>
            <person name="Walter F."/>
            <person name="Albersmeier A."/>
            <person name="Kalinowski J."/>
            <person name="Ruckert C."/>
        </authorList>
    </citation>
    <scope>NUCLEOTIDE SEQUENCE</scope>
    <source>
        <strain evidence="2">JCM 3172</strain>
    </source>
</reference>
<dbReference type="Proteomes" id="UP000619486">
    <property type="component" value="Unassembled WGS sequence"/>
</dbReference>
<protein>
    <submittedName>
        <fullName evidence="2">Phenazine antibiotic biosynthesis-like protein</fullName>
    </submittedName>
</protein>
<dbReference type="GO" id="GO:0016853">
    <property type="term" value="F:isomerase activity"/>
    <property type="evidence" value="ECO:0007669"/>
    <property type="project" value="TreeGrafter"/>
</dbReference>
<name>A0A918LN73_9ACTN</name>
<evidence type="ECO:0000313" key="3">
    <source>
        <dbReference type="Proteomes" id="UP000619486"/>
    </source>
</evidence>
<dbReference type="Pfam" id="PF02567">
    <property type="entry name" value="PhzC-PhzF"/>
    <property type="match status" value="1"/>
</dbReference>
<gene>
    <name evidence="2" type="ORF">GCM10014713_23350</name>
</gene>
<sequence>MIDYEIVDMFTDTPFAGCALGVVPDASGLGYGDMRAVAGEIALTETAFVLPPLSPEATYRVRVFTPDGESPYGGHSSVGTAATLVRTGRVPAGAVVQECGGKLLSLDASPEGAVLTVRGEPPAPRTWDHAAPLAACGLTDDDLVGRPRVAGFGPAFHILPVRAEAVARAVRDASAPVWDTCPDAVVVAYDRATRCARVRVFAPGYGMPEDPACASAALGLGPWLAHAGLLPGADGTFDYRVLQGAEMGRPATLRCTVTVRGARAVAAGVFGQVAAVAQGRMRVPSDVTAARV</sequence>
<keyword evidence="3" id="KW-1185">Reference proteome</keyword>
<dbReference type="PIRSF" id="PIRSF016184">
    <property type="entry name" value="PhzC_PhzF"/>
    <property type="match status" value="1"/>
</dbReference>
<dbReference type="RefSeq" id="WP_229832887.1">
    <property type="nucleotide sequence ID" value="NZ_BMQQ01000007.1"/>
</dbReference>
<evidence type="ECO:0000313" key="2">
    <source>
        <dbReference type="EMBL" id="GGT29146.1"/>
    </source>
</evidence>
<dbReference type="NCBIfam" id="TIGR00654">
    <property type="entry name" value="PhzF_family"/>
    <property type="match status" value="1"/>
</dbReference>
<reference evidence="2" key="2">
    <citation type="submission" date="2020-09" db="EMBL/GenBank/DDBJ databases">
        <authorList>
            <person name="Sun Q."/>
            <person name="Ohkuma M."/>
        </authorList>
    </citation>
    <scope>NUCLEOTIDE SEQUENCE</scope>
    <source>
        <strain evidence="2">JCM 3172</strain>
    </source>
</reference>
<dbReference type="GO" id="GO:0005737">
    <property type="term" value="C:cytoplasm"/>
    <property type="evidence" value="ECO:0007669"/>
    <property type="project" value="TreeGrafter"/>
</dbReference>
<dbReference type="AlphaFoldDB" id="A0A918LN73"/>
<dbReference type="EMBL" id="BMQQ01000007">
    <property type="protein sequence ID" value="GGT29146.1"/>
    <property type="molecule type" value="Genomic_DNA"/>
</dbReference>
<dbReference type="SUPFAM" id="SSF54506">
    <property type="entry name" value="Diaminopimelate epimerase-like"/>
    <property type="match status" value="1"/>
</dbReference>
<dbReference type="PANTHER" id="PTHR13774">
    <property type="entry name" value="PHENAZINE BIOSYNTHESIS PROTEIN"/>
    <property type="match status" value="1"/>
</dbReference>
<organism evidence="2 3">
    <name type="scientific">Streptomyces purpureus</name>
    <dbReference type="NCBI Taxonomy" id="1951"/>
    <lineage>
        <taxon>Bacteria</taxon>
        <taxon>Bacillati</taxon>
        <taxon>Actinomycetota</taxon>
        <taxon>Actinomycetes</taxon>
        <taxon>Kitasatosporales</taxon>
        <taxon>Streptomycetaceae</taxon>
        <taxon>Streptomyces</taxon>
    </lineage>
</organism>